<reference evidence="2 3" key="1">
    <citation type="submission" date="2020-05" db="EMBL/GenBank/DDBJ databases">
        <title>The draft genome sequence of Maribacter arenosus CAU 1321.</title>
        <authorList>
            <person name="Mu L."/>
        </authorList>
    </citation>
    <scope>NUCLEOTIDE SEQUENCE [LARGE SCALE GENOMIC DNA]</scope>
    <source>
        <strain evidence="2 3">CAU 1321</strain>
    </source>
</reference>
<organism evidence="2 3">
    <name type="scientific">Maribacter arenosus</name>
    <dbReference type="NCBI Taxonomy" id="1854708"/>
    <lineage>
        <taxon>Bacteria</taxon>
        <taxon>Pseudomonadati</taxon>
        <taxon>Bacteroidota</taxon>
        <taxon>Flavobacteriia</taxon>
        <taxon>Flavobacteriales</taxon>
        <taxon>Flavobacteriaceae</taxon>
        <taxon>Maribacter</taxon>
    </lineage>
</organism>
<proteinExistence type="inferred from homology"/>
<gene>
    <name evidence="2" type="ORF">HPE63_01445</name>
</gene>
<comment type="caution">
    <text evidence="2">The sequence shown here is derived from an EMBL/GenBank/DDBJ whole genome shotgun (WGS) entry which is preliminary data.</text>
</comment>
<accession>A0ABR7V6J2</accession>
<dbReference type="Pfam" id="PF07676">
    <property type="entry name" value="PD40"/>
    <property type="match status" value="1"/>
</dbReference>
<comment type="similarity">
    <text evidence="1">Belongs to the TolB family.</text>
</comment>
<dbReference type="RefSeq" id="WP_188312449.1">
    <property type="nucleotide sequence ID" value="NZ_JABTCG010000001.1"/>
</dbReference>
<keyword evidence="3" id="KW-1185">Reference proteome</keyword>
<dbReference type="Proteomes" id="UP000598350">
    <property type="component" value="Unassembled WGS sequence"/>
</dbReference>
<dbReference type="PROSITE" id="PS51257">
    <property type="entry name" value="PROKAR_LIPOPROTEIN"/>
    <property type="match status" value="1"/>
</dbReference>
<dbReference type="PANTHER" id="PTHR36842:SF1">
    <property type="entry name" value="PROTEIN TOLB"/>
    <property type="match status" value="1"/>
</dbReference>
<sequence>MNQFLRIIAFVSLVFIACTPTKPTTGSGNGNAALSPELQQILGSVESPKSRAKSISVLNDNGGRVSWSPKGDIILMDRKSDDGYYDIYMVRPDGSNEQCLTCDQSKVLGKGHIGQPEWHPSGKYIVFQVQKLKNQGRPGRDLAATPGFGRHSDLWLMEFATKRCFLLRQTPETEASGVLHPHFSHDGKKLTWGEMYEAPNGSYGYGKWKIQVADFKFDSEKPVLSNTKSYEPGKPGWYENHGLSPDGKKLLFTSSFAFNKPFLANVYSYDIPQDRLELLADGKWNEHALYAPNGNKIVWMSGAQNKSGTDYWSMNPDGSGKVSITDWNNPSLPTWKNKMIVAADVSFSPDGKRMVAYLQTNLVTQNGVTVLIELKENL</sequence>
<dbReference type="PANTHER" id="PTHR36842">
    <property type="entry name" value="PROTEIN TOLB HOMOLOG"/>
    <property type="match status" value="1"/>
</dbReference>
<dbReference type="SUPFAM" id="SSF82171">
    <property type="entry name" value="DPP6 N-terminal domain-like"/>
    <property type="match status" value="1"/>
</dbReference>
<evidence type="ECO:0000313" key="2">
    <source>
        <dbReference type="EMBL" id="MBD0849319.1"/>
    </source>
</evidence>
<dbReference type="EMBL" id="JABTCG010000001">
    <property type="protein sequence ID" value="MBD0849319.1"/>
    <property type="molecule type" value="Genomic_DNA"/>
</dbReference>
<evidence type="ECO:0000256" key="1">
    <source>
        <dbReference type="ARBA" id="ARBA00009820"/>
    </source>
</evidence>
<dbReference type="InterPro" id="IPR011042">
    <property type="entry name" value="6-blade_b-propeller_TolB-like"/>
</dbReference>
<dbReference type="InterPro" id="IPR011659">
    <property type="entry name" value="WD40"/>
</dbReference>
<name>A0ABR7V6J2_9FLAO</name>
<protein>
    <submittedName>
        <fullName evidence="2">PD40 domain-containing protein</fullName>
    </submittedName>
</protein>
<dbReference type="Gene3D" id="2.120.10.30">
    <property type="entry name" value="TolB, C-terminal domain"/>
    <property type="match status" value="2"/>
</dbReference>
<evidence type="ECO:0000313" key="3">
    <source>
        <dbReference type="Proteomes" id="UP000598350"/>
    </source>
</evidence>